<organism evidence="5 6">
    <name type="scientific">Litorilinea aerophila</name>
    <dbReference type="NCBI Taxonomy" id="1204385"/>
    <lineage>
        <taxon>Bacteria</taxon>
        <taxon>Bacillati</taxon>
        <taxon>Chloroflexota</taxon>
        <taxon>Caldilineae</taxon>
        <taxon>Caldilineales</taxon>
        <taxon>Caldilineaceae</taxon>
        <taxon>Litorilinea</taxon>
    </lineage>
</organism>
<dbReference type="Pfam" id="PF00496">
    <property type="entry name" value="SBP_bac_5"/>
    <property type="match status" value="1"/>
</dbReference>
<dbReference type="OrthoDB" id="239741at2"/>
<name>A0A540V9I2_9CHLR</name>
<evidence type="ECO:0000256" key="1">
    <source>
        <dbReference type="ARBA" id="ARBA00005695"/>
    </source>
</evidence>
<evidence type="ECO:0000256" key="3">
    <source>
        <dbReference type="ARBA" id="ARBA00022729"/>
    </source>
</evidence>
<dbReference type="InterPro" id="IPR030678">
    <property type="entry name" value="Peptide/Ni-bd"/>
</dbReference>
<accession>A0A540V9I2</accession>
<evidence type="ECO:0000313" key="6">
    <source>
        <dbReference type="Proteomes" id="UP000317371"/>
    </source>
</evidence>
<dbReference type="Gene3D" id="3.90.76.10">
    <property type="entry name" value="Dipeptide-binding Protein, Domain 1"/>
    <property type="match status" value="1"/>
</dbReference>
<dbReference type="Proteomes" id="UP000317371">
    <property type="component" value="Unassembled WGS sequence"/>
</dbReference>
<evidence type="ECO:0000256" key="2">
    <source>
        <dbReference type="ARBA" id="ARBA00022448"/>
    </source>
</evidence>
<comment type="caution">
    <text evidence="5">The sequence shown here is derived from an EMBL/GenBank/DDBJ whole genome shotgun (WGS) entry which is preliminary data.</text>
</comment>
<dbReference type="Gene3D" id="3.10.105.10">
    <property type="entry name" value="Dipeptide-binding Protein, Domain 3"/>
    <property type="match status" value="1"/>
</dbReference>
<evidence type="ECO:0000259" key="4">
    <source>
        <dbReference type="Pfam" id="PF00496"/>
    </source>
</evidence>
<sequence length="612" mass="67663">MAPRRMKNPHHPYPQGPTRRRYRKLLILHRSCSGVEEDHRWVLSSSLSLSLMHPGVKSSMKSQQSNRLRSLSIALLLLAALVMSACAAPAQAPAGETGAPAEAAQPAAPAEAATGGTLIIARPTDAVGLDPKVETTSPGNWVMSNIYENLVKLDTDMTFKPALAERWEQLEPTRWRFYLRQGVKFHDGTDFTADAVKFSIERIKNPDDPGRSASNLRPIVAVEVVDDYTVDIVTDGPYGPLLNIMSLVYATGIVSPAAVEQYGEDFTRNPVGTGPFKFVEWKTNDQIVIERFDDYWGEKAKLDRVIYRVVPEESARMLALDTGEVQMVMAPAPSQLDIYRDDPNFTVHETPGVRVIFFGMMTARAPLDDVRVRQALNYGFDRQAVLDNIVEGAGYLPTAYISPPVFGWTDTSEYFAYDPEKAASLLEEAGWVDTDGDGIRDKDGQPLSLLHYSPRGRYLKDAEVGEAFQAAMRELGVDVKLEILEWGTLFEQLRQPNFPADLFTLGWSTATGDADYTLGPLFGSNSIPPAGWNSFEYKNPTFDELVAKAGTSTDQEERAQLYAEALKILAADAVVVPVFNTKETIVTSANVQGFAIHPIDYYLWLGEVSLAQ</sequence>
<dbReference type="InParanoid" id="A0A540V9I2"/>
<dbReference type="SUPFAM" id="SSF53850">
    <property type="entry name" value="Periplasmic binding protein-like II"/>
    <property type="match status" value="1"/>
</dbReference>
<dbReference type="InterPro" id="IPR000914">
    <property type="entry name" value="SBP_5_dom"/>
</dbReference>
<proteinExistence type="inferred from homology"/>
<comment type="similarity">
    <text evidence="1">Belongs to the bacterial solute-binding protein 5 family.</text>
</comment>
<keyword evidence="3" id="KW-0732">Signal</keyword>
<dbReference type="PANTHER" id="PTHR30290:SF9">
    <property type="entry name" value="OLIGOPEPTIDE-BINDING PROTEIN APPA"/>
    <property type="match status" value="1"/>
</dbReference>
<dbReference type="GO" id="GO:0015833">
    <property type="term" value="P:peptide transport"/>
    <property type="evidence" value="ECO:0007669"/>
    <property type="project" value="TreeGrafter"/>
</dbReference>
<protein>
    <recommendedName>
        <fullName evidence="4">Solute-binding protein family 5 domain-containing protein</fullName>
    </recommendedName>
</protein>
<dbReference type="Gene3D" id="3.40.190.10">
    <property type="entry name" value="Periplasmic binding protein-like II"/>
    <property type="match status" value="1"/>
</dbReference>
<reference evidence="5 6" key="1">
    <citation type="submission" date="2019-06" db="EMBL/GenBank/DDBJ databases">
        <title>Genome sequence of Litorilinea aerophila BAA-2444.</title>
        <authorList>
            <person name="Maclea K.S."/>
            <person name="Maurais E.G."/>
            <person name="Iannazzi L.C."/>
        </authorList>
    </citation>
    <scope>NUCLEOTIDE SEQUENCE [LARGE SCALE GENOMIC DNA]</scope>
    <source>
        <strain evidence="5 6">ATCC BAA-2444</strain>
    </source>
</reference>
<dbReference type="EMBL" id="VIGC01000040">
    <property type="protein sequence ID" value="TQE93430.1"/>
    <property type="molecule type" value="Genomic_DNA"/>
</dbReference>
<gene>
    <name evidence="5" type="ORF">FKZ61_21415</name>
</gene>
<dbReference type="AlphaFoldDB" id="A0A540V9I2"/>
<keyword evidence="2" id="KW-0813">Transport</keyword>
<dbReference type="InterPro" id="IPR039424">
    <property type="entry name" value="SBP_5"/>
</dbReference>
<feature type="domain" description="Solute-binding protein family 5" evidence="4">
    <location>
        <begin position="159"/>
        <end position="526"/>
    </location>
</feature>
<dbReference type="PIRSF" id="PIRSF002741">
    <property type="entry name" value="MppA"/>
    <property type="match status" value="1"/>
</dbReference>
<keyword evidence="6" id="KW-1185">Reference proteome</keyword>
<dbReference type="GO" id="GO:0043190">
    <property type="term" value="C:ATP-binding cassette (ABC) transporter complex"/>
    <property type="evidence" value="ECO:0007669"/>
    <property type="project" value="InterPro"/>
</dbReference>
<dbReference type="PANTHER" id="PTHR30290">
    <property type="entry name" value="PERIPLASMIC BINDING COMPONENT OF ABC TRANSPORTER"/>
    <property type="match status" value="1"/>
</dbReference>
<dbReference type="GO" id="GO:0042597">
    <property type="term" value="C:periplasmic space"/>
    <property type="evidence" value="ECO:0007669"/>
    <property type="project" value="UniProtKB-ARBA"/>
</dbReference>
<evidence type="ECO:0000313" key="5">
    <source>
        <dbReference type="EMBL" id="TQE93430.1"/>
    </source>
</evidence>
<dbReference type="GO" id="GO:1904680">
    <property type="term" value="F:peptide transmembrane transporter activity"/>
    <property type="evidence" value="ECO:0007669"/>
    <property type="project" value="TreeGrafter"/>
</dbReference>